<dbReference type="InterPro" id="IPR036397">
    <property type="entry name" value="RNaseH_sf"/>
</dbReference>
<gene>
    <name evidence="3" type="ORF">AVEN_194043_1</name>
</gene>
<keyword evidence="4" id="KW-1185">Reference proteome</keyword>
<dbReference type="Pfam" id="PF18701">
    <property type="entry name" value="DUF5641"/>
    <property type="match status" value="1"/>
</dbReference>
<evidence type="ECO:0008006" key="5">
    <source>
        <dbReference type="Google" id="ProtNLM"/>
    </source>
</evidence>
<organism evidence="3 4">
    <name type="scientific">Araneus ventricosus</name>
    <name type="common">Orbweaver spider</name>
    <name type="synonym">Epeira ventricosa</name>
    <dbReference type="NCBI Taxonomy" id="182803"/>
    <lineage>
        <taxon>Eukaryota</taxon>
        <taxon>Metazoa</taxon>
        <taxon>Ecdysozoa</taxon>
        <taxon>Arthropoda</taxon>
        <taxon>Chelicerata</taxon>
        <taxon>Arachnida</taxon>
        <taxon>Araneae</taxon>
        <taxon>Araneomorphae</taxon>
        <taxon>Entelegynae</taxon>
        <taxon>Araneoidea</taxon>
        <taxon>Araneidae</taxon>
        <taxon>Araneus</taxon>
    </lineage>
</organism>
<dbReference type="Gene3D" id="3.30.420.10">
    <property type="entry name" value="Ribonuclease H-like superfamily/Ribonuclease H"/>
    <property type="match status" value="1"/>
</dbReference>
<dbReference type="EMBL" id="BGPR01000371">
    <property type="protein sequence ID" value="GBM16301.1"/>
    <property type="molecule type" value="Genomic_DNA"/>
</dbReference>
<protein>
    <recommendedName>
        <fullName evidence="5">DUF5641 domain-containing protein</fullName>
    </recommendedName>
</protein>
<dbReference type="GO" id="GO:0003676">
    <property type="term" value="F:nucleic acid binding"/>
    <property type="evidence" value="ECO:0007669"/>
    <property type="project" value="InterPro"/>
</dbReference>
<evidence type="ECO:0000313" key="4">
    <source>
        <dbReference type="Proteomes" id="UP000499080"/>
    </source>
</evidence>
<feature type="domain" description="Integrase zinc-binding" evidence="1">
    <location>
        <begin position="76"/>
        <end position="130"/>
    </location>
</feature>
<dbReference type="PANTHER" id="PTHR47331">
    <property type="entry name" value="PHD-TYPE DOMAIN-CONTAINING PROTEIN"/>
    <property type="match status" value="1"/>
</dbReference>
<sequence length="358" mass="41445">MERQNAEIYILREVQLRTFGNEIHSLEQCGNVTSNSKLKSLSPFLDSQRILRVGGRIRNSILPYSSKHPILLPAKHKVTDMIIQYYHKIQFHSGPQALLYNIRQKFWPLNGRNLCRKIVHSCVTCFKANPKISSQKMGDLPEDRVNFVFNSVGIDFAGPFYIKTKLRKRDPPTKIYVCIIICLSTKAIHLELEPDLSSEALIAALKRFMARRGLLNSRPLTPLSSEMEDLKILTPGHFLIGRPITAIPEPLTIELNDNRLNRWQLLTKKVQTIWKHWSKNYLNNLQQRHKWMFKKDKIKIGDMVLIKEDNVPVSNWSLGLIVKLYPGKDNIIRVVDIKTKTGIFKRSVSRLCVFPIER</sequence>
<evidence type="ECO:0000313" key="3">
    <source>
        <dbReference type="EMBL" id="GBM16301.1"/>
    </source>
</evidence>
<reference evidence="3 4" key="1">
    <citation type="journal article" date="2019" name="Sci. Rep.">
        <title>Orb-weaving spider Araneus ventricosus genome elucidates the spidroin gene catalogue.</title>
        <authorList>
            <person name="Kono N."/>
            <person name="Nakamura H."/>
            <person name="Ohtoshi R."/>
            <person name="Moran D.A.P."/>
            <person name="Shinohara A."/>
            <person name="Yoshida Y."/>
            <person name="Fujiwara M."/>
            <person name="Mori M."/>
            <person name="Tomita M."/>
            <person name="Arakawa K."/>
        </authorList>
    </citation>
    <scope>NUCLEOTIDE SEQUENCE [LARGE SCALE GENOMIC DNA]</scope>
</reference>
<proteinExistence type="predicted"/>
<comment type="caution">
    <text evidence="3">The sequence shown here is derived from an EMBL/GenBank/DDBJ whole genome shotgun (WGS) entry which is preliminary data.</text>
</comment>
<dbReference type="Gene3D" id="1.10.340.70">
    <property type="match status" value="1"/>
</dbReference>
<dbReference type="OrthoDB" id="6436503at2759"/>
<dbReference type="PANTHER" id="PTHR47331:SF1">
    <property type="entry name" value="GAG-LIKE PROTEIN"/>
    <property type="match status" value="1"/>
</dbReference>
<dbReference type="InterPro" id="IPR041588">
    <property type="entry name" value="Integrase_H2C2"/>
</dbReference>
<evidence type="ECO:0000259" key="1">
    <source>
        <dbReference type="Pfam" id="PF17921"/>
    </source>
</evidence>
<dbReference type="AlphaFoldDB" id="A0A4Y2DHX3"/>
<feature type="domain" description="DUF5641" evidence="2">
    <location>
        <begin position="261"/>
        <end position="353"/>
    </location>
</feature>
<dbReference type="Proteomes" id="UP000499080">
    <property type="component" value="Unassembled WGS sequence"/>
</dbReference>
<dbReference type="InterPro" id="IPR040676">
    <property type="entry name" value="DUF5641"/>
</dbReference>
<evidence type="ECO:0000259" key="2">
    <source>
        <dbReference type="Pfam" id="PF18701"/>
    </source>
</evidence>
<dbReference type="Pfam" id="PF17921">
    <property type="entry name" value="Integrase_H2C2"/>
    <property type="match status" value="1"/>
</dbReference>
<name>A0A4Y2DHX3_ARAVE</name>
<accession>A0A4Y2DHX3</accession>